<reference evidence="1 2" key="1">
    <citation type="journal article" name="Sci. Rep.">
        <title>Telomere-to-telomere assembled and centromere annotated genomes of the two main subspecies of the button mushroom Agaricus bisporus reveal especially polymorphic chromosome ends.</title>
        <authorList>
            <person name="Sonnenberg A.S.M."/>
            <person name="Sedaghat-Telgerd N."/>
            <person name="Lavrijssen B."/>
            <person name="Ohm R.A."/>
            <person name="Hendrickx P.M."/>
            <person name="Scholtmeijer K."/>
            <person name="Baars J.J.P."/>
            <person name="van Peer A."/>
        </authorList>
    </citation>
    <scope>NUCLEOTIDE SEQUENCE [LARGE SCALE GENOMIC DNA]</scope>
    <source>
        <strain evidence="1 2">H119_p4</strain>
    </source>
</reference>
<protein>
    <submittedName>
        <fullName evidence="1">Uncharacterized protein</fullName>
    </submittedName>
</protein>
<organism evidence="1 2">
    <name type="scientific">Agaricus bisporus var. burnettii</name>
    <dbReference type="NCBI Taxonomy" id="192524"/>
    <lineage>
        <taxon>Eukaryota</taxon>
        <taxon>Fungi</taxon>
        <taxon>Dikarya</taxon>
        <taxon>Basidiomycota</taxon>
        <taxon>Agaricomycotina</taxon>
        <taxon>Agaricomycetes</taxon>
        <taxon>Agaricomycetidae</taxon>
        <taxon>Agaricales</taxon>
        <taxon>Agaricineae</taxon>
        <taxon>Agaricaceae</taxon>
        <taxon>Agaricus</taxon>
    </lineage>
</organism>
<evidence type="ECO:0000313" key="1">
    <source>
        <dbReference type="EMBL" id="KAF7773201.1"/>
    </source>
</evidence>
<evidence type="ECO:0000313" key="2">
    <source>
        <dbReference type="Proteomes" id="UP000629468"/>
    </source>
</evidence>
<comment type="caution">
    <text evidence="1">The sequence shown here is derived from an EMBL/GenBank/DDBJ whole genome shotgun (WGS) entry which is preliminary data.</text>
</comment>
<gene>
    <name evidence="1" type="ORF">Agabi119p4_5368</name>
</gene>
<sequence>MAAQLDQVLKLGDKSTGRQLKKTVTATVDEIFDLSLTFTRQPRDTFDELERKLITKFPQFLDNPRWTKTERRRKMKAVYHYARAHFSFHRCLTKPLREDGSMPRGTANEYREKKRLEIRDLRRKYQTPSSSRRGTPALSCATPVPEHAMLTRSSGSKTLPSISRSTRPALRSSTVTLVDRNSVAPAKIDSLPASPQTHFEEVADFLRTCNPDMTYFLPAFIDFGCRSRSYLEALASYSDEHMDDIFMKMASKALPEVVLTEMDIWVLKQGLKEFVDTTKSDAKKKRKSC</sequence>
<name>A0A8H7KGE8_AGABI</name>
<dbReference type="AlphaFoldDB" id="A0A8H7KGE8"/>
<accession>A0A8H7KGE8</accession>
<proteinExistence type="predicted"/>
<dbReference type="Proteomes" id="UP000629468">
    <property type="component" value="Unassembled WGS sequence"/>
</dbReference>
<dbReference type="EMBL" id="JABXXO010000007">
    <property type="protein sequence ID" value="KAF7773201.1"/>
    <property type="molecule type" value="Genomic_DNA"/>
</dbReference>